<reference evidence="5" key="1">
    <citation type="submission" date="2016-11" db="UniProtKB">
        <authorList>
            <consortium name="WormBaseParasite"/>
        </authorList>
    </citation>
    <scope>IDENTIFICATION</scope>
</reference>
<evidence type="ECO:0000313" key="3">
    <source>
        <dbReference type="Proteomes" id="UP000095284"/>
    </source>
</evidence>
<evidence type="ECO:0000313" key="5">
    <source>
        <dbReference type="WBParaSite" id="BXY_0925900.1"/>
    </source>
</evidence>
<dbReference type="EMBL" id="CAJFDI010000001">
    <property type="protein sequence ID" value="CAD5208122.1"/>
    <property type="molecule type" value="Genomic_DNA"/>
</dbReference>
<accession>A0A1I7S8B6</accession>
<organism evidence="3 5">
    <name type="scientific">Bursaphelenchus xylophilus</name>
    <name type="common">Pinewood nematode worm</name>
    <name type="synonym">Aphelenchoides xylophilus</name>
    <dbReference type="NCBI Taxonomy" id="6326"/>
    <lineage>
        <taxon>Eukaryota</taxon>
        <taxon>Metazoa</taxon>
        <taxon>Ecdysozoa</taxon>
        <taxon>Nematoda</taxon>
        <taxon>Chromadorea</taxon>
        <taxon>Rhabditida</taxon>
        <taxon>Tylenchina</taxon>
        <taxon>Tylenchomorpha</taxon>
        <taxon>Aphelenchoidea</taxon>
        <taxon>Aphelenchoididae</taxon>
        <taxon>Bursaphelenchus</taxon>
    </lineage>
</organism>
<reference evidence="2" key="2">
    <citation type="submission" date="2020-09" db="EMBL/GenBank/DDBJ databases">
        <authorList>
            <person name="Kikuchi T."/>
        </authorList>
    </citation>
    <scope>NUCLEOTIDE SEQUENCE</scope>
    <source>
        <strain evidence="2">Ka4C1</strain>
    </source>
</reference>
<evidence type="ECO:0000256" key="1">
    <source>
        <dbReference type="SAM" id="MobiDB-lite"/>
    </source>
</evidence>
<keyword evidence="4" id="KW-1185">Reference proteome</keyword>
<dbReference type="AlphaFoldDB" id="A0A1I7S8B6"/>
<proteinExistence type="predicted"/>
<sequence length="254" mass="28417">MEGREKPPPLQTKRLGVPEGASAEIRRFHSIGKDVRDNVRHFRAERAPAFWRGREKNGDPKIVIQLDVGYQTCCGSFEEETLEAQSEGRACRNRGIPAVLGLHFLTPFISFNSISYPHLFPIPRLPAPETTDSAGFRRSHRSPRFPSTPFIISPMFRRSDLHPGICARRRKGIPLSLSPSPLKLSESRKSPQPTALQTQKRREKAGVGERNPATLTMRSSSEDDYRSVADGGVDEDGERRRGMTRDGGQGMIET</sequence>
<dbReference type="Proteomes" id="UP000095284">
    <property type="component" value="Unplaced"/>
</dbReference>
<gene>
    <name evidence="2" type="ORF">BXYJ_LOCUS358</name>
</gene>
<protein>
    <submittedName>
        <fullName evidence="2">(pine wood nematode) hypothetical protein</fullName>
    </submittedName>
</protein>
<dbReference type="Proteomes" id="UP000582659">
    <property type="component" value="Unassembled WGS sequence"/>
</dbReference>
<feature type="region of interest" description="Disordered" evidence="1">
    <location>
        <begin position="172"/>
        <end position="254"/>
    </location>
</feature>
<dbReference type="EMBL" id="CAJFCV020000001">
    <property type="protein sequence ID" value="CAG9080306.1"/>
    <property type="molecule type" value="Genomic_DNA"/>
</dbReference>
<feature type="compositionally biased region" description="Low complexity" evidence="1">
    <location>
        <begin position="174"/>
        <end position="184"/>
    </location>
</feature>
<dbReference type="Proteomes" id="UP000659654">
    <property type="component" value="Unassembled WGS sequence"/>
</dbReference>
<name>A0A1I7S8B6_BURXY</name>
<dbReference type="WBParaSite" id="BXY_0925900.1">
    <property type="protein sequence ID" value="BXY_0925900.1"/>
    <property type="gene ID" value="BXY_0925900"/>
</dbReference>
<feature type="compositionally biased region" description="Gly residues" evidence="1">
    <location>
        <begin position="245"/>
        <end position="254"/>
    </location>
</feature>
<evidence type="ECO:0000313" key="2">
    <source>
        <dbReference type="EMBL" id="CAD5208122.1"/>
    </source>
</evidence>
<evidence type="ECO:0000313" key="4">
    <source>
        <dbReference type="Proteomes" id="UP000659654"/>
    </source>
</evidence>